<evidence type="ECO:0000313" key="2">
    <source>
        <dbReference type="EnsemblMetazoa" id="ACUA017827-PA"/>
    </source>
</evidence>
<evidence type="ECO:0000256" key="1">
    <source>
        <dbReference type="SAM" id="MobiDB-lite"/>
    </source>
</evidence>
<dbReference type="AlphaFoldDB" id="A0A182MGM9"/>
<accession>A0A182MGM9</accession>
<reference evidence="2" key="2">
    <citation type="submission" date="2020-05" db="UniProtKB">
        <authorList>
            <consortium name="EnsemblMetazoa"/>
        </authorList>
    </citation>
    <scope>IDENTIFICATION</scope>
    <source>
        <strain evidence="2">A-37</strain>
    </source>
</reference>
<dbReference type="VEuPathDB" id="VectorBase:ACUA017827"/>
<feature type="compositionally biased region" description="Polar residues" evidence="1">
    <location>
        <begin position="21"/>
        <end position="37"/>
    </location>
</feature>
<name>A0A182MGM9_9DIPT</name>
<dbReference type="Proteomes" id="UP000075883">
    <property type="component" value="Unassembled WGS sequence"/>
</dbReference>
<dbReference type="EMBL" id="AXCM01004930">
    <property type="status" value="NOT_ANNOTATED_CDS"/>
    <property type="molecule type" value="Genomic_DNA"/>
</dbReference>
<reference evidence="3" key="1">
    <citation type="submission" date="2013-09" db="EMBL/GenBank/DDBJ databases">
        <title>The Genome Sequence of Anopheles culicifacies species A.</title>
        <authorList>
            <consortium name="The Broad Institute Genomics Platform"/>
            <person name="Neafsey D.E."/>
            <person name="Besansky N."/>
            <person name="Howell P."/>
            <person name="Walton C."/>
            <person name="Young S.K."/>
            <person name="Zeng Q."/>
            <person name="Gargeya S."/>
            <person name="Fitzgerald M."/>
            <person name="Haas B."/>
            <person name="Abouelleil A."/>
            <person name="Allen A.W."/>
            <person name="Alvarado L."/>
            <person name="Arachchi H.M."/>
            <person name="Berlin A.M."/>
            <person name="Chapman S.B."/>
            <person name="Gainer-Dewar J."/>
            <person name="Goldberg J."/>
            <person name="Griggs A."/>
            <person name="Gujja S."/>
            <person name="Hansen M."/>
            <person name="Howarth C."/>
            <person name="Imamovic A."/>
            <person name="Ireland A."/>
            <person name="Larimer J."/>
            <person name="McCowan C."/>
            <person name="Murphy C."/>
            <person name="Pearson M."/>
            <person name="Poon T.W."/>
            <person name="Priest M."/>
            <person name="Roberts A."/>
            <person name="Saif S."/>
            <person name="Shea T."/>
            <person name="Sisk P."/>
            <person name="Sykes S."/>
            <person name="Wortman J."/>
            <person name="Nusbaum C."/>
            <person name="Birren B."/>
        </authorList>
    </citation>
    <scope>NUCLEOTIDE SEQUENCE [LARGE SCALE GENOMIC DNA]</scope>
    <source>
        <strain evidence="3">A-37</strain>
    </source>
</reference>
<feature type="region of interest" description="Disordered" evidence="1">
    <location>
        <begin position="1"/>
        <end position="50"/>
    </location>
</feature>
<evidence type="ECO:0000313" key="3">
    <source>
        <dbReference type="Proteomes" id="UP000075883"/>
    </source>
</evidence>
<keyword evidence="3" id="KW-1185">Reference proteome</keyword>
<sequence length="107" mass="10758">MASLLTAASATSGAADGAGGKQQTQSPQSLSSCSPRNAASPGANIGQTAASNTTVAMNNPTAVKLGVMDVPKALQDGEKFIKWDELTAANNVVNTGPVAEHHKIKAI</sequence>
<feature type="compositionally biased region" description="Low complexity" evidence="1">
    <location>
        <begin position="1"/>
        <end position="15"/>
    </location>
</feature>
<organism evidence="2 3">
    <name type="scientific">Anopheles culicifacies</name>
    <dbReference type="NCBI Taxonomy" id="139723"/>
    <lineage>
        <taxon>Eukaryota</taxon>
        <taxon>Metazoa</taxon>
        <taxon>Ecdysozoa</taxon>
        <taxon>Arthropoda</taxon>
        <taxon>Hexapoda</taxon>
        <taxon>Insecta</taxon>
        <taxon>Pterygota</taxon>
        <taxon>Neoptera</taxon>
        <taxon>Endopterygota</taxon>
        <taxon>Diptera</taxon>
        <taxon>Nematocera</taxon>
        <taxon>Culicoidea</taxon>
        <taxon>Culicidae</taxon>
        <taxon>Anophelinae</taxon>
        <taxon>Anopheles</taxon>
        <taxon>culicifacies species complex</taxon>
    </lineage>
</organism>
<protein>
    <submittedName>
        <fullName evidence="2">Uncharacterized protein</fullName>
    </submittedName>
</protein>
<dbReference type="EnsemblMetazoa" id="ACUA017827-RA">
    <property type="protein sequence ID" value="ACUA017827-PA"/>
    <property type="gene ID" value="ACUA017827"/>
</dbReference>
<proteinExistence type="predicted"/>